<dbReference type="InParanoid" id="A0A543AZJ4"/>
<keyword evidence="2" id="KW-0805">Transcription regulation</keyword>
<accession>A0A543AZJ4</accession>
<dbReference type="Pfam" id="PF00486">
    <property type="entry name" value="Trans_reg_C"/>
    <property type="match status" value="1"/>
</dbReference>
<dbReference type="PRINTS" id="PR00364">
    <property type="entry name" value="DISEASERSIST"/>
</dbReference>
<dbReference type="GO" id="GO:0000160">
    <property type="term" value="P:phosphorelay signal transduction system"/>
    <property type="evidence" value="ECO:0007669"/>
    <property type="project" value="InterPro"/>
</dbReference>
<dbReference type="SMART" id="SM00862">
    <property type="entry name" value="Trans_reg_C"/>
    <property type="match status" value="1"/>
</dbReference>
<keyword evidence="4" id="KW-0804">Transcription</keyword>
<dbReference type="InterPro" id="IPR016032">
    <property type="entry name" value="Sig_transdc_resp-reg_C-effctor"/>
</dbReference>
<dbReference type="InterPro" id="IPR027417">
    <property type="entry name" value="P-loop_NTPase"/>
</dbReference>
<dbReference type="RefSeq" id="WP_142041769.1">
    <property type="nucleotide sequence ID" value="NZ_JBHTGS010000001.1"/>
</dbReference>
<dbReference type="GO" id="GO:0003677">
    <property type="term" value="F:DNA binding"/>
    <property type="evidence" value="ECO:0007669"/>
    <property type="project" value="UniProtKB-UniRule"/>
</dbReference>
<dbReference type="InterPro" id="IPR011990">
    <property type="entry name" value="TPR-like_helical_dom_sf"/>
</dbReference>
<dbReference type="Pfam" id="PF03704">
    <property type="entry name" value="BTAD"/>
    <property type="match status" value="1"/>
</dbReference>
<evidence type="ECO:0000256" key="2">
    <source>
        <dbReference type="ARBA" id="ARBA00023015"/>
    </source>
</evidence>
<evidence type="ECO:0000313" key="8">
    <source>
        <dbReference type="Proteomes" id="UP000317043"/>
    </source>
</evidence>
<evidence type="ECO:0000256" key="5">
    <source>
        <dbReference type="PROSITE-ProRule" id="PRU01091"/>
    </source>
</evidence>
<evidence type="ECO:0000256" key="3">
    <source>
        <dbReference type="ARBA" id="ARBA00023125"/>
    </source>
</evidence>
<dbReference type="CDD" id="cd15831">
    <property type="entry name" value="BTAD"/>
    <property type="match status" value="1"/>
</dbReference>
<dbReference type="PANTHER" id="PTHR35807:SF1">
    <property type="entry name" value="TRANSCRIPTIONAL REGULATOR REDD"/>
    <property type="match status" value="1"/>
</dbReference>
<dbReference type="InterPro" id="IPR051677">
    <property type="entry name" value="AfsR-DnrI-RedD_regulator"/>
</dbReference>
<dbReference type="SUPFAM" id="SSF48452">
    <property type="entry name" value="TPR-like"/>
    <property type="match status" value="3"/>
</dbReference>
<dbReference type="Gene3D" id="1.10.10.10">
    <property type="entry name" value="Winged helix-like DNA-binding domain superfamily/Winged helix DNA-binding domain"/>
    <property type="match status" value="2"/>
</dbReference>
<dbReference type="SMART" id="SM00028">
    <property type="entry name" value="TPR"/>
    <property type="match status" value="5"/>
</dbReference>
<dbReference type="Gene3D" id="1.10.8.430">
    <property type="entry name" value="Helical domain of apoptotic protease-activating factors"/>
    <property type="match status" value="1"/>
</dbReference>
<protein>
    <submittedName>
        <fullName evidence="7">DNA-binding SARP family transcriptional activator</fullName>
    </submittedName>
</protein>
<gene>
    <name evidence="7" type="ORF">FB566_3573</name>
</gene>
<dbReference type="InterPro" id="IPR019734">
    <property type="entry name" value="TPR_rpt"/>
</dbReference>
<dbReference type="SMART" id="SM01043">
    <property type="entry name" value="BTAD"/>
    <property type="match status" value="1"/>
</dbReference>
<evidence type="ECO:0000256" key="4">
    <source>
        <dbReference type="ARBA" id="ARBA00023163"/>
    </source>
</evidence>
<reference evidence="7 8" key="1">
    <citation type="submission" date="2019-06" db="EMBL/GenBank/DDBJ databases">
        <title>Sequencing the genomes of 1000 actinobacteria strains.</title>
        <authorList>
            <person name="Klenk H.-P."/>
        </authorList>
    </citation>
    <scope>NUCLEOTIDE SEQUENCE [LARGE SCALE GENOMIC DNA]</scope>
    <source>
        <strain evidence="7 8">DSM 45928</strain>
    </source>
</reference>
<feature type="DNA-binding region" description="OmpR/PhoB-type" evidence="5">
    <location>
        <begin position="1"/>
        <end position="91"/>
    </location>
</feature>
<dbReference type="PANTHER" id="PTHR35807">
    <property type="entry name" value="TRANSCRIPTIONAL REGULATOR REDD-RELATED"/>
    <property type="match status" value="1"/>
</dbReference>
<dbReference type="Pfam" id="PF13374">
    <property type="entry name" value="TPR_10"/>
    <property type="match status" value="2"/>
</dbReference>
<dbReference type="InterPro" id="IPR005158">
    <property type="entry name" value="BTAD"/>
</dbReference>
<evidence type="ECO:0000256" key="1">
    <source>
        <dbReference type="ARBA" id="ARBA00005820"/>
    </source>
</evidence>
<evidence type="ECO:0000313" key="7">
    <source>
        <dbReference type="EMBL" id="TQL77998.1"/>
    </source>
</evidence>
<comment type="similarity">
    <text evidence="1">Belongs to the AfsR/DnrI/RedD regulatory family.</text>
</comment>
<dbReference type="SUPFAM" id="SSF46894">
    <property type="entry name" value="C-terminal effector domain of the bipartite response regulators"/>
    <property type="match status" value="1"/>
</dbReference>
<evidence type="ECO:0000259" key="6">
    <source>
        <dbReference type="PROSITE" id="PS51755"/>
    </source>
</evidence>
<dbReference type="AlphaFoldDB" id="A0A543AZJ4"/>
<name>A0A543AZJ4_9ACTN</name>
<organism evidence="7 8">
    <name type="scientific">Stackebrandtia endophytica</name>
    <dbReference type="NCBI Taxonomy" id="1496996"/>
    <lineage>
        <taxon>Bacteria</taxon>
        <taxon>Bacillati</taxon>
        <taxon>Actinomycetota</taxon>
        <taxon>Actinomycetes</taxon>
        <taxon>Glycomycetales</taxon>
        <taxon>Glycomycetaceae</taxon>
        <taxon>Stackebrandtia</taxon>
    </lineage>
</organism>
<dbReference type="InterPro" id="IPR042197">
    <property type="entry name" value="Apaf_helical"/>
</dbReference>
<comment type="caution">
    <text evidence="7">The sequence shown here is derived from an EMBL/GenBank/DDBJ whole genome shotgun (WGS) entry which is preliminary data.</text>
</comment>
<feature type="domain" description="OmpR/PhoB-type" evidence="6">
    <location>
        <begin position="1"/>
        <end position="91"/>
    </location>
</feature>
<sequence length="998" mass="109965">MEFRILGPLEIIHQGEQIRIRGRHHPKVLAVLLADVGRVVDQSRLVDTLWSDDPPNTAVRQVQNIVAHLRRQLGESAPPVEAVGTGYRLTVPSGRLDAAEFAADVRRAATLREKGDVAESFDLLGTGLARWRGAALAGLTGPVIEAVAQRLDEARLAALEEQIELALELGRHDRFIPILRDVSAEHPYRQRPIGQLMHALHLDGRTAEALEVFGQARRRLADDLGISPTEQLNRLHSAILRDDPGLRPRTAGTVEPQALRITPAQLPAAGSRFVGRSAELIRLDGCAADGRIAVISGPGGVGKSALAFQWGHSHRDDFPDGQLYVNLYGFSQRDPVKTRDVLTGFLRAMGVAESAIPPSESETLALYRSIMADRRMLVLLDNARDVEQVRNLLPGAGDNFVIVTSRHRMAGLSARDDAQLVPLLALNPNESTSLLSRTLGSHRTEREPEAADRLARLCGHLPLALRIAAAHLAGRPSDEIEAFTAQLESDDRLDLLSVDGDPEAAVAATFDSSFQLLSRDAQRLFLSVGLLPEALVCVAQLATATGRTESETEQILRELVNAHLVEVHHSGWYRMHDLIRLYARQKATTEVDATERENLTEGLFSWYERIAERYFDTSAFESVVAGYWEYREHPKVWRLCGVLKVGMNRGVGFSECRGISADGIAIADERNDPLALAHMWELRGTTDWMVSRTFEAVESGRKALRYAEISGQVAVVRMCSGNLGQMLYSDGRYEEAETHVRRSIDLISETDAPSIGANALNRLASIHRCLGRYAEAAAEARASIARYQQIPIPDVVARLTLARVYLDWGRLPQAEQEANTALMAREAMGGSRFEIQLRQVLTEVAYRSGSPEAARRQLYDIERLFGATTGGAVEESNLHWGAVLAALGEHEEALRRAKSVMTYFSGTSRTYAAAAAYCLATVHHAMGDHLAALAAARQARDFYRSVSAPLRWARSLALMASIHEALHRIDEARQCRDEANRLFRSIDVDETAQLNSPV</sequence>
<dbReference type="Gene3D" id="1.25.40.10">
    <property type="entry name" value="Tetratricopeptide repeat domain"/>
    <property type="match status" value="3"/>
</dbReference>
<keyword evidence="3 5" id="KW-0238">DNA-binding</keyword>
<dbReference type="InterPro" id="IPR036388">
    <property type="entry name" value="WH-like_DNA-bd_sf"/>
</dbReference>
<dbReference type="PROSITE" id="PS51755">
    <property type="entry name" value="OMPR_PHOB"/>
    <property type="match status" value="1"/>
</dbReference>
<dbReference type="InterPro" id="IPR001867">
    <property type="entry name" value="OmpR/PhoB-type_DNA-bd"/>
</dbReference>
<dbReference type="OrthoDB" id="5521887at2"/>
<dbReference type="Gene3D" id="3.40.50.300">
    <property type="entry name" value="P-loop containing nucleotide triphosphate hydrolases"/>
    <property type="match status" value="1"/>
</dbReference>
<dbReference type="EMBL" id="VFOW01000001">
    <property type="protein sequence ID" value="TQL77998.1"/>
    <property type="molecule type" value="Genomic_DNA"/>
</dbReference>
<keyword evidence="8" id="KW-1185">Reference proteome</keyword>
<dbReference type="GO" id="GO:0006355">
    <property type="term" value="P:regulation of DNA-templated transcription"/>
    <property type="evidence" value="ECO:0007669"/>
    <property type="project" value="InterPro"/>
</dbReference>
<dbReference type="GO" id="GO:0043531">
    <property type="term" value="F:ADP binding"/>
    <property type="evidence" value="ECO:0007669"/>
    <property type="project" value="InterPro"/>
</dbReference>
<dbReference type="SUPFAM" id="SSF52540">
    <property type="entry name" value="P-loop containing nucleoside triphosphate hydrolases"/>
    <property type="match status" value="1"/>
</dbReference>
<dbReference type="Proteomes" id="UP000317043">
    <property type="component" value="Unassembled WGS sequence"/>
</dbReference>
<proteinExistence type="inferred from homology"/>